<evidence type="ECO:0000313" key="2">
    <source>
        <dbReference type="Proteomes" id="UP000683360"/>
    </source>
</evidence>
<keyword evidence="2" id="KW-1185">Reference proteome</keyword>
<name>A0A8S3VJN6_MYTED</name>
<accession>A0A8S3VJN6</accession>
<comment type="caution">
    <text evidence="1">The sequence shown here is derived from an EMBL/GenBank/DDBJ whole genome shotgun (WGS) entry which is preliminary data.</text>
</comment>
<dbReference type="AlphaFoldDB" id="A0A8S3VJN6"/>
<proteinExistence type="predicted"/>
<gene>
    <name evidence="1" type="ORF">MEDL_65278</name>
</gene>
<evidence type="ECO:0000313" key="1">
    <source>
        <dbReference type="EMBL" id="CAG2253764.1"/>
    </source>
</evidence>
<protein>
    <submittedName>
        <fullName evidence="1">Uncharacterized protein</fullName>
    </submittedName>
</protein>
<dbReference type="EMBL" id="CAJPWZ010003167">
    <property type="protein sequence ID" value="CAG2253764.1"/>
    <property type="molecule type" value="Genomic_DNA"/>
</dbReference>
<reference evidence="1" key="1">
    <citation type="submission" date="2021-03" db="EMBL/GenBank/DDBJ databases">
        <authorList>
            <person name="Bekaert M."/>
        </authorList>
    </citation>
    <scope>NUCLEOTIDE SEQUENCE</scope>
</reference>
<dbReference type="OrthoDB" id="6094317at2759"/>
<organism evidence="1 2">
    <name type="scientific">Mytilus edulis</name>
    <name type="common">Blue mussel</name>
    <dbReference type="NCBI Taxonomy" id="6550"/>
    <lineage>
        <taxon>Eukaryota</taxon>
        <taxon>Metazoa</taxon>
        <taxon>Spiralia</taxon>
        <taxon>Lophotrochozoa</taxon>
        <taxon>Mollusca</taxon>
        <taxon>Bivalvia</taxon>
        <taxon>Autobranchia</taxon>
        <taxon>Pteriomorphia</taxon>
        <taxon>Mytilida</taxon>
        <taxon>Mytiloidea</taxon>
        <taxon>Mytilidae</taxon>
        <taxon>Mytilinae</taxon>
        <taxon>Mytilus</taxon>
    </lineage>
</organism>
<sequence>MKYLNKYEQHRHESEFINTIDFINWLWCVNEGVGIRPTEVPVMSGSQCAIFKRNCRQFVCDRCVESLHAKHNLKSIPRTNNVVHFNEMLNNQIQVYTEVWQVELKEQLNAIDHHAAKLVETINKLRDSYKEAVLKNNTKNKSILKEIEEESDNNIPSTLSLIQTTFTPSKIDILGIKREFGELCSNEINVSLQPGYSWPSLYKVKEQGYVYRGMSFD</sequence>
<dbReference type="Proteomes" id="UP000683360">
    <property type="component" value="Unassembled WGS sequence"/>
</dbReference>